<reference evidence="7 8" key="1">
    <citation type="submission" date="2020-03" db="EMBL/GenBank/DDBJ databases">
        <title>Above-ground endophytic microbial communities from plants in different locations in the United States.</title>
        <authorList>
            <person name="Frank C."/>
        </authorList>
    </citation>
    <scope>NUCLEOTIDE SEQUENCE [LARGE SCALE GENOMIC DNA]</scope>
    <source>
        <strain evidence="7 8">WW7</strain>
    </source>
</reference>
<keyword evidence="7" id="KW-0326">Glycosidase</keyword>
<evidence type="ECO:0000313" key="8">
    <source>
        <dbReference type="Proteomes" id="UP001318300"/>
    </source>
</evidence>
<gene>
    <name evidence="7" type="ORF">E9228_002370</name>
</gene>
<dbReference type="InterPro" id="IPR035994">
    <property type="entry name" value="Nucleoside_phosphorylase_sf"/>
</dbReference>
<feature type="domain" description="Nucleoside phosphorylase" evidence="6">
    <location>
        <begin position="10"/>
        <end position="231"/>
    </location>
</feature>
<dbReference type="InterPro" id="IPR010049">
    <property type="entry name" value="MTA_SAH_Nsdase"/>
</dbReference>
<evidence type="ECO:0000313" key="7">
    <source>
        <dbReference type="EMBL" id="NII41723.1"/>
    </source>
</evidence>
<protein>
    <recommendedName>
        <fullName evidence="2">adenosylhomocysteine nucleosidase</fullName>
        <ecNumber evidence="2">3.2.2.9</ecNumber>
    </recommendedName>
</protein>
<keyword evidence="3" id="KW-0028">Amino-acid biosynthesis</keyword>
<dbReference type="Pfam" id="PF01048">
    <property type="entry name" value="PNP_UDP_1"/>
    <property type="match status" value="1"/>
</dbReference>
<dbReference type="EC" id="3.2.2.9" evidence="2"/>
<comment type="caution">
    <text evidence="7">The sequence shown here is derived from an EMBL/GenBank/DDBJ whole genome shotgun (WGS) entry which is preliminary data.</text>
</comment>
<keyword evidence="4 7" id="KW-0378">Hydrolase</keyword>
<keyword evidence="5" id="KW-0486">Methionine biosynthesis</keyword>
<dbReference type="CDD" id="cd09008">
    <property type="entry name" value="MTAN"/>
    <property type="match status" value="1"/>
</dbReference>
<accession>A0ABX0TA12</accession>
<comment type="pathway">
    <text evidence="1">Amino-acid biosynthesis; L-methionine biosynthesis via salvage pathway; S-methyl-5-thio-alpha-D-ribose 1-phosphate from S-methyl-5'-thioadenosine (hydrolase route): step 1/2.</text>
</comment>
<evidence type="ECO:0000256" key="5">
    <source>
        <dbReference type="ARBA" id="ARBA00023167"/>
    </source>
</evidence>
<dbReference type="GO" id="GO:0008782">
    <property type="term" value="F:adenosylhomocysteine nucleosidase activity"/>
    <property type="evidence" value="ECO:0007669"/>
    <property type="project" value="UniProtKB-EC"/>
</dbReference>
<dbReference type="Proteomes" id="UP001318300">
    <property type="component" value="Unassembled WGS sequence"/>
</dbReference>
<evidence type="ECO:0000256" key="1">
    <source>
        <dbReference type="ARBA" id="ARBA00004945"/>
    </source>
</evidence>
<evidence type="ECO:0000256" key="3">
    <source>
        <dbReference type="ARBA" id="ARBA00022605"/>
    </source>
</evidence>
<evidence type="ECO:0000256" key="2">
    <source>
        <dbReference type="ARBA" id="ARBA00011974"/>
    </source>
</evidence>
<dbReference type="RefSeq" id="WP_166780728.1">
    <property type="nucleotide sequence ID" value="NZ_JAAOYO010000003.1"/>
</dbReference>
<dbReference type="InterPro" id="IPR000845">
    <property type="entry name" value="Nucleoside_phosphorylase_d"/>
</dbReference>
<dbReference type="EMBL" id="JAAOYO010000003">
    <property type="protein sequence ID" value="NII41723.1"/>
    <property type="molecule type" value="Genomic_DNA"/>
</dbReference>
<dbReference type="PANTHER" id="PTHR46832">
    <property type="entry name" value="5'-METHYLTHIOADENOSINE/S-ADENOSYLHOMOCYSTEINE NUCLEOSIDASE"/>
    <property type="match status" value="1"/>
</dbReference>
<organism evidence="7 8">
    <name type="scientific">Curtobacterium salicis</name>
    <dbReference type="NCBI Taxonomy" id="1779862"/>
    <lineage>
        <taxon>Bacteria</taxon>
        <taxon>Bacillati</taxon>
        <taxon>Actinomycetota</taxon>
        <taxon>Actinomycetes</taxon>
        <taxon>Micrococcales</taxon>
        <taxon>Microbacteriaceae</taxon>
        <taxon>Curtobacterium</taxon>
    </lineage>
</organism>
<dbReference type="PANTHER" id="PTHR46832:SF1">
    <property type="entry name" value="5'-METHYLTHIOADENOSINE_S-ADENOSYLHOMOCYSTEINE NUCLEOSIDASE"/>
    <property type="match status" value="1"/>
</dbReference>
<evidence type="ECO:0000256" key="4">
    <source>
        <dbReference type="ARBA" id="ARBA00022801"/>
    </source>
</evidence>
<dbReference type="NCBIfam" id="TIGR01704">
    <property type="entry name" value="MTA_SAH-Nsdase"/>
    <property type="match status" value="1"/>
</dbReference>
<proteinExistence type="predicted"/>
<dbReference type="SUPFAM" id="SSF53167">
    <property type="entry name" value="Purine and uridine phosphorylases"/>
    <property type="match status" value="1"/>
</dbReference>
<evidence type="ECO:0000259" key="6">
    <source>
        <dbReference type="Pfam" id="PF01048"/>
    </source>
</evidence>
<keyword evidence="8" id="KW-1185">Reference proteome</keyword>
<name>A0ABX0TA12_9MICO</name>
<dbReference type="Gene3D" id="3.40.50.1580">
    <property type="entry name" value="Nucleoside phosphorylase domain"/>
    <property type="match status" value="1"/>
</dbReference>
<sequence>MDSPGRPVAVVIAAMSEEVAAFTDLIGGEPVLHGPTGGHDEHHLLDVGGSTVAVRRSGIGFTNATAAVAHAFHDFGSGIPVISVGTAGGLAREVQLGDVVIGDWYVNLNADATAFGYALGQVPGMPAGFTGDTDLVRRARAVQTADVVRLAPIGSSEVFVTEGRARDLRRAFPSVAAVDMESAAIAQFAHVHAMPFVSVRGISDLCAPDGDEFRQHLDDAAARAARVVHGLVVGLASGTDPLPAV</sequence>